<keyword evidence="3" id="KW-1185">Reference proteome</keyword>
<feature type="transmembrane region" description="Helical" evidence="1">
    <location>
        <begin position="95"/>
        <end position="114"/>
    </location>
</feature>
<dbReference type="RefSeq" id="WP_025803905.1">
    <property type="nucleotide sequence ID" value="NZ_CP053842.1"/>
</dbReference>
<evidence type="ECO:0000313" key="2">
    <source>
        <dbReference type="EMBL" id="QOQ87334.1"/>
    </source>
</evidence>
<dbReference type="GO" id="GO:0016020">
    <property type="term" value="C:membrane"/>
    <property type="evidence" value="ECO:0007669"/>
    <property type="project" value="InterPro"/>
</dbReference>
<sequence length="141" mass="16100">MHQRTIKLNNLFIPYMVIETIFVIAFVWKYGFFALFAEIVISLVVGFILISKFGVLDFLKEARNITPQTVFGNFGTVFGGFLILLPGIFSDTVGIIIIIVSLLMRFLGSDYANLQKKDEFKEPFAHTKKKEEEIIDVEVIE</sequence>
<dbReference type="NCBIfam" id="NF008528">
    <property type="entry name" value="PRK11463.1-2"/>
    <property type="match status" value="1"/>
</dbReference>
<gene>
    <name evidence="2" type="ORF">IMC76_00480</name>
</gene>
<dbReference type="Proteomes" id="UP000594749">
    <property type="component" value="Chromosome"/>
</dbReference>
<keyword evidence="1" id="KW-0812">Transmembrane</keyword>
<feature type="transmembrane region" description="Helical" evidence="1">
    <location>
        <begin position="39"/>
        <end position="59"/>
    </location>
</feature>
<evidence type="ECO:0000313" key="3">
    <source>
        <dbReference type="Proteomes" id="UP000594749"/>
    </source>
</evidence>
<protein>
    <submittedName>
        <fullName evidence="2">FxsA family protein</fullName>
    </submittedName>
</protein>
<keyword evidence="1" id="KW-1133">Transmembrane helix</keyword>
<keyword evidence="1" id="KW-0472">Membrane</keyword>
<organism evidence="2 3">
    <name type="scientific">Campylobacter corcagiensis</name>
    <dbReference type="NCBI Taxonomy" id="1448857"/>
    <lineage>
        <taxon>Bacteria</taxon>
        <taxon>Pseudomonadati</taxon>
        <taxon>Campylobacterota</taxon>
        <taxon>Epsilonproteobacteria</taxon>
        <taxon>Campylobacterales</taxon>
        <taxon>Campylobacteraceae</taxon>
        <taxon>Campylobacter</taxon>
    </lineage>
</organism>
<name>A0A7M1LH24_9BACT</name>
<proteinExistence type="predicted"/>
<dbReference type="EMBL" id="CP063078">
    <property type="protein sequence ID" value="QOQ87334.1"/>
    <property type="molecule type" value="Genomic_DNA"/>
</dbReference>
<evidence type="ECO:0000256" key="1">
    <source>
        <dbReference type="SAM" id="Phobius"/>
    </source>
</evidence>
<feature type="transmembrane region" description="Helical" evidence="1">
    <location>
        <begin position="71"/>
        <end position="89"/>
    </location>
</feature>
<dbReference type="InterPro" id="IPR007313">
    <property type="entry name" value="FxsA"/>
</dbReference>
<dbReference type="Pfam" id="PF04186">
    <property type="entry name" value="FxsA"/>
    <property type="match status" value="1"/>
</dbReference>
<reference evidence="2 3" key="1">
    <citation type="submission" date="2020-10" db="EMBL/GenBank/DDBJ databases">
        <title>Campylobacter and Helicobacter PacBio genomes.</title>
        <authorList>
            <person name="Lane C."/>
        </authorList>
    </citation>
    <scope>NUCLEOTIDE SEQUENCE [LARGE SCALE GENOMIC DNA]</scope>
    <source>
        <strain evidence="2 3">2016D-0077</strain>
    </source>
</reference>
<dbReference type="AlphaFoldDB" id="A0A7M1LH24"/>
<accession>A0A7M1LH24</accession>
<feature type="transmembrane region" description="Helical" evidence="1">
    <location>
        <begin position="12"/>
        <end position="33"/>
    </location>
</feature>